<keyword evidence="3" id="KW-1185">Reference proteome</keyword>
<accession>A0A4V3X9H6</accession>
<feature type="domain" description="DUF6570" evidence="1">
    <location>
        <begin position="1"/>
        <end position="137"/>
    </location>
</feature>
<dbReference type="EMBL" id="SGPJ01000494">
    <property type="protein sequence ID" value="THG94142.1"/>
    <property type="molecule type" value="Genomic_DNA"/>
</dbReference>
<reference evidence="2 3" key="1">
    <citation type="submission" date="2019-02" db="EMBL/GenBank/DDBJ databases">
        <title>Genome sequencing of the rare red list fungi Phlebia centrifuga.</title>
        <authorList>
            <person name="Buettner E."/>
            <person name="Kellner H."/>
        </authorList>
    </citation>
    <scope>NUCLEOTIDE SEQUENCE [LARGE SCALE GENOMIC DNA]</scope>
    <source>
        <strain evidence="2 3">DSM 108282</strain>
    </source>
</reference>
<dbReference type="AlphaFoldDB" id="A0A4V3X9H6"/>
<evidence type="ECO:0000313" key="3">
    <source>
        <dbReference type="Proteomes" id="UP000309038"/>
    </source>
</evidence>
<name>A0A4V3X9H6_9APHY</name>
<gene>
    <name evidence="2" type="ORF">EW026_g7270</name>
</gene>
<comment type="caution">
    <text evidence="2">The sequence shown here is derived from an EMBL/GenBank/DDBJ whole genome shotgun (WGS) entry which is preliminary data.</text>
</comment>
<dbReference type="Proteomes" id="UP000309038">
    <property type="component" value="Unassembled WGS sequence"/>
</dbReference>
<evidence type="ECO:0000313" key="2">
    <source>
        <dbReference type="EMBL" id="THG94142.1"/>
    </source>
</evidence>
<protein>
    <recommendedName>
        <fullName evidence="1">DUF6570 domain-containing protein</fullName>
    </recommendedName>
</protein>
<sequence>MWIGRIPWELQVLTLPEHLLIALVHPRIYVVKLYPKDKDFRPDPATLQHGMRGNVSTYAQDINGVASMLEGQLLLQPLEVLSSVLIVTYIGKGQLPKASLHSTFRVRCDMVRQALLWLKFQNRKYYGNIDIDESRLEEYPEDNVPIEIADIIRQTNDTGVIDKENGGYVPEDEDIGSDTNMLHNPEAGTIEDAGTYLLAVLHEQWLTLCR</sequence>
<organism evidence="2 3">
    <name type="scientific">Hermanssonia centrifuga</name>
    <dbReference type="NCBI Taxonomy" id="98765"/>
    <lineage>
        <taxon>Eukaryota</taxon>
        <taxon>Fungi</taxon>
        <taxon>Dikarya</taxon>
        <taxon>Basidiomycota</taxon>
        <taxon>Agaricomycotina</taxon>
        <taxon>Agaricomycetes</taxon>
        <taxon>Polyporales</taxon>
        <taxon>Meruliaceae</taxon>
        <taxon>Hermanssonia</taxon>
    </lineage>
</organism>
<proteinExistence type="predicted"/>
<evidence type="ECO:0000259" key="1">
    <source>
        <dbReference type="Pfam" id="PF20209"/>
    </source>
</evidence>
<dbReference type="Pfam" id="PF20209">
    <property type="entry name" value="DUF6570"/>
    <property type="match status" value="1"/>
</dbReference>
<dbReference type="InterPro" id="IPR046700">
    <property type="entry name" value="DUF6570"/>
</dbReference>